<evidence type="ECO:0000259" key="1">
    <source>
        <dbReference type="Pfam" id="PF07589"/>
    </source>
</evidence>
<dbReference type="InterPro" id="IPR013424">
    <property type="entry name" value="Ice-binding_C"/>
</dbReference>
<keyword evidence="3" id="KW-1185">Reference proteome</keyword>
<sequence>MAVAATAVPAAAAPVITFQGGVGGNAAGTKVIQNFDSLKAGSSIGNFAFAYGSTNERGIRPAFGSTGNFGAALGGGTYSINFNPATNFSFVLGSLDQYNLLILKLEGNKEVRLWGNQIIGGAAYVMGSATSPLSNGLVSFNAGNGPLFVGATFMSETNSFEFDNIAAGVPEPATWALMILGFGAIGGAMRRRKAQGSLATA</sequence>
<dbReference type="EMBL" id="JAAVJH010000002">
    <property type="protein sequence ID" value="NJR77693.1"/>
    <property type="molecule type" value="Genomic_DNA"/>
</dbReference>
<dbReference type="Proteomes" id="UP000732399">
    <property type="component" value="Unassembled WGS sequence"/>
</dbReference>
<proteinExistence type="predicted"/>
<feature type="domain" description="Ice-binding protein C-terminal" evidence="1">
    <location>
        <begin position="169"/>
        <end position="192"/>
    </location>
</feature>
<organism evidence="2 3">
    <name type="scientific">Sphingomonas corticis</name>
    <dbReference type="NCBI Taxonomy" id="2722791"/>
    <lineage>
        <taxon>Bacteria</taxon>
        <taxon>Pseudomonadati</taxon>
        <taxon>Pseudomonadota</taxon>
        <taxon>Alphaproteobacteria</taxon>
        <taxon>Sphingomonadales</taxon>
        <taxon>Sphingomonadaceae</taxon>
        <taxon>Sphingomonas</taxon>
    </lineage>
</organism>
<reference evidence="2 3" key="1">
    <citation type="submission" date="2020-03" db="EMBL/GenBank/DDBJ databases">
        <authorList>
            <person name="Wang L."/>
            <person name="He N."/>
            <person name="Li Y."/>
            <person name="Fang Y."/>
            <person name="Zhang F."/>
        </authorList>
    </citation>
    <scope>NUCLEOTIDE SEQUENCE [LARGE SCALE GENOMIC DNA]</scope>
    <source>
        <strain evidence="2 3">36D10-4-7</strain>
    </source>
</reference>
<evidence type="ECO:0000313" key="2">
    <source>
        <dbReference type="EMBL" id="NJR77693.1"/>
    </source>
</evidence>
<gene>
    <name evidence="2" type="ORF">HBH26_03560</name>
</gene>
<name>A0ABX1CL93_9SPHN</name>
<dbReference type="NCBIfam" id="NF035944">
    <property type="entry name" value="PEPxxWA-CTERM"/>
    <property type="match status" value="1"/>
</dbReference>
<dbReference type="Pfam" id="PF07589">
    <property type="entry name" value="PEP-CTERM"/>
    <property type="match status" value="1"/>
</dbReference>
<comment type="caution">
    <text evidence="2">The sequence shown here is derived from an EMBL/GenBank/DDBJ whole genome shotgun (WGS) entry which is preliminary data.</text>
</comment>
<accession>A0ABX1CL93</accession>
<dbReference type="NCBIfam" id="TIGR02595">
    <property type="entry name" value="PEP_CTERM"/>
    <property type="match status" value="1"/>
</dbReference>
<protein>
    <submittedName>
        <fullName evidence="2">PEP-CTERM sorting domain-containing protein</fullName>
    </submittedName>
</protein>
<evidence type="ECO:0000313" key="3">
    <source>
        <dbReference type="Proteomes" id="UP000732399"/>
    </source>
</evidence>